<evidence type="ECO:0000256" key="1">
    <source>
        <dbReference type="SAM" id="Coils"/>
    </source>
</evidence>
<feature type="region of interest" description="Disordered" evidence="2">
    <location>
        <begin position="55"/>
        <end position="199"/>
    </location>
</feature>
<keyword evidence="5" id="KW-1185">Reference proteome</keyword>
<feature type="compositionally biased region" description="Basic residues" evidence="2">
    <location>
        <begin position="155"/>
        <end position="171"/>
    </location>
</feature>
<evidence type="ECO:0000256" key="2">
    <source>
        <dbReference type="SAM" id="MobiDB-lite"/>
    </source>
</evidence>
<dbReference type="Proteomes" id="UP000326924">
    <property type="component" value="Unassembled WGS sequence"/>
</dbReference>
<feature type="coiled-coil region" evidence="1">
    <location>
        <begin position="200"/>
        <end position="317"/>
    </location>
</feature>
<reference evidence="4 5" key="1">
    <citation type="submission" date="2019-09" db="EMBL/GenBank/DDBJ databases">
        <title>Draft genome of the ectomycorrhizal ascomycete Sphaerosporella brunnea.</title>
        <authorList>
            <consortium name="DOE Joint Genome Institute"/>
            <person name="Benucci G.M."/>
            <person name="Marozzi G."/>
            <person name="Antonielli L."/>
            <person name="Sanchez S."/>
            <person name="Marco P."/>
            <person name="Wang X."/>
            <person name="Falini L.B."/>
            <person name="Barry K."/>
            <person name="Haridas S."/>
            <person name="Lipzen A."/>
            <person name="Labutti K."/>
            <person name="Grigoriev I.V."/>
            <person name="Murat C."/>
            <person name="Martin F."/>
            <person name="Albertini E."/>
            <person name="Donnini D."/>
            <person name="Bonito G."/>
        </authorList>
    </citation>
    <scope>NUCLEOTIDE SEQUENCE [LARGE SCALE GENOMIC DNA]</scope>
    <source>
        <strain evidence="4 5">Sb_GMNB300</strain>
    </source>
</reference>
<evidence type="ECO:0000259" key="3">
    <source>
        <dbReference type="Pfam" id="PF26118"/>
    </source>
</evidence>
<feature type="compositionally biased region" description="Basic and acidic residues" evidence="2">
    <location>
        <begin position="98"/>
        <end position="114"/>
    </location>
</feature>
<feature type="region of interest" description="Disordered" evidence="2">
    <location>
        <begin position="1"/>
        <end position="43"/>
    </location>
</feature>
<dbReference type="AlphaFoldDB" id="A0A5J5ECQ2"/>
<accession>A0A5J5ECQ2</accession>
<dbReference type="InterPro" id="IPR058348">
    <property type="entry name" value="DUF8035"/>
</dbReference>
<keyword evidence="1" id="KW-0175">Coiled coil</keyword>
<gene>
    <name evidence="4" type="ORF">FN846DRAFT_980932</name>
</gene>
<feature type="compositionally biased region" description="Pro residues" evidence="2">
    <location>
        <begin position="16"/>
        <end position="35"/>
    </location>
</feature>
<dbReference type="InParanoid" id="A0A5J5ECQ2"/>
<evidence type="ECO:0000313" key="5">
    <source>
        <dbReference type="Proteomes" id="UP000326924"/>
    </source>
</evidence>
<feature type="compositionally biased region" description="Low complexity" evidence="2">
    <location>
        <begin position="140"/>
        <end position="151"/>
    </location>
</feature>
<feature type="domain" description="DUF8035" evidence="3">
    <location>
        <begin position="325"/>
        <end position="378"/>
    </location>
</feature>
<protein>
    <recommendedName>
        <fullName evidence="3">DUF8035 domain-containing protein</fullName>
    </recommendedName>
</protein>
<name>A0A5J5ECQ2_9PEZI</name>
<proteinExistence type="predicted"/>
<dbReference type="EMBL" id="VXIS01000529">
    <property type="protein sequence ID" value="KAA8893001.1"/>
    <property type="molecule type" value="Genomic_DNA"/>
</dbReference>
<organism evidence="4 5">
    <name type="scientific">Sphaerosporella brunnea</name>
    <dbReference type="NCBI Taxonomy" id="1250544"/>
    <lineage>
        <taxon>Eukaryota</taxon>
        <taxon>Fungi</taxon>
        <taxon>Dikarya</taxon>
        <taxon>Ascomycota</taxon>
        <taxon>Pezizomycotina</taxon>
        <taxon>Pezizomycetes</taxon>
        <taxon>Pezizales</taxon>
        <taxon>Pyronemataceae</taxon>
        <taxon>Sphaerosporella</taxon>
    </lineage>
</organism>
<comment type="caution">
    <text evidence="4">The sequence shown here is derived from an EMBL/GenBank/DDBJ whole genome shotgun (WGS) entry which is preliminary data.</text>
</comment>
<sequence length="441" mass="49142">MSSWNYANPPRFEYAPTPPPPAEPTYVVPPPPPSAFSPHGPVEYTYAAPPSPLVVAASPAPSIGGPSRGSSQVRSEYIAGKREYLAPGGYNGGLSRSNSERGRERGQIVLESRRMGGHSRSRSGQLEISRTKYYVDDDGYSNYSASSYGADSRGHSRSHSRARSQSRRGHSRTPSCGSSDYDDNDDGRYALAVRGPSKQEMELNKKLAEVQKQLEAVQVNAEKKRLEDEAKRLEKLRTAEVERLVAEKILQQKKAEELKAKEEKRKLEEEKKRIEEAANKILEERAAAQKAAAAAAAAAAEKQKADIQAALAAERAKYDAAQQGKKTYTRFSKAHLCKEALEERGVQFSEEEDYFLVHRFVEKSEQQFLWNRTKEIREYYKQIQEAADRAPTVQGPNGTWVKYVQIAGQPYPIALPVTITHTPGGGQTQRVGKIKWTDIFK</sequence>
<dbReference type="Pfam" id="PF26118">
    <property type="entry name" value="DUF8035"/>
    <property type="match status" value="1"/>
</dbReference>
<evidence type="ECO:0000313" key="4">
    <source>
        <dbReference type="EMBL" id="KAA8893001.1"/>
    </source>
</evidence>
<dbReference type="OrthoDB" id="5242628at2759"/>